<dbReference type="InterPro" id="IPR012373">
    <property type="entry name" value="Ferrdict_sens_TM"/>
</dbReference>
<dbReference type="PANTHER" id="PTHR30273">
    <property type="entry name" value="PERIPLASMIC SIGNAL SENSOR AND SIGMA FACTOR ACTIVATOR FECR-RELATED"/>
    <property type="match status" value="1"/>
</dbReference>
<dbReference type="PANTHER" id="PTHR30273:SF2">
    <property type="entry name" value="PROTEIN FECR"/>
    <property type="match status" value="1"/>
</dbReference>
<evidence type="ECO:0000259" key="1">
    <source>
        <dbReference type="Pfam" id="PF04773"/>
    </source>
</evidence>
<name>A0A383RT13_9PSED</name>
<organism evidence="3 4">
    <name type="scientific">Pseudomonas reidholzensis</name>
    <dbReference type="NCBI Taxonomy" id="1785162"/>
    <lineage>
        <taxon>Bacteria</taxon>
        <taxon>Pseudomonadati</taxon>
        <taxon>Pseudomonadota</taxon>
        <taxon>Gammaproteobacteria</taxon>
        <taxon>Pseudomonadales</taxon>
        <taxon>Pseudomonadaceae</taxon>
        <taxon>Pseudomonas</taxon>
    </lineage>
</organism>
<evidence type="ECO:0000259" key="2">
    <source>
        <dbReference type="Pfam" id="PF16220"/>
    </source>
</evidence>
<dbReference type="GO" id="GO:0016989">
    <property type="term" value="F:sigma factor antagonist activity"/>
    <property type="evidence" value="ECO:0007669"/>
    <property type="project" value="TreeGrafter"/>
</dbReference>
<dbReference type="EMBL" id="UNOZ01000017">
    <property type="protein sequence ID" value="SYX90192.1"/>
    <property type="molecule type" value="Genomic_DNA"/>
</dbReference>
<keyword evidence="4" id="KW-1185">Reference proteome</keyword>
<evidence type="ECO:0000313" key="3">
    <source>
        <dbReference type="EMBL" id="SYX90192.1"/>
    </source>
</evidence>
<reference evidence="4" key="1">
    <citation type="submission" date="2018-08" db="EMBL/GenBank/DDBJ databases">
        <authorList>
            <person name="Blom J."/>
        </authorList>
    </citation>
    <scope>NUCLEOTIDE SEQUENCE [LARGE SCALE GENOMIC DNA]</scope>
    <source>
        <strain evidence="4">CCOS 865</strain>
    </source>
</reference>
<dbReference type="InterPro" id="IPR032623">
    <property type="entry name" value="FecR_N"/>
</dbReference>
<gene>
    <name evidence="3" type="primary">fecR1</name>
    <name evidence="3" type="ORF">CCOS865_02458</name>
</gene>
<dbReference type="AlphaFoldDB" id="A0A383RT13"/>
<accession>A0A383RT13</accession>
<dbReference type="Proteomes" id="UP000263595">
    <property type="component" value="Unassembled WGS sequence"/>
</dbReference>
<dbReference type="Gene3D" id="2.60.120.1440">
    <property type="match status" value="1"/>
</dbReference>
<dbReference type="OrthoDB" id="1099576at2"/>
<proteinExistence type="predicted"/>
<protein>
    <submittedName>
        <fullName evidence="3">Protein FecR</fullName>
    </submittedName>
</protein>
<evidence type="ECO:0000313" key="4">
    <source>
        <dbReference type="Proteomes" id="UP000263595"/>
    </source>
</evidence>
<dbReference type="Pfam" id="PF16220">
    <property type="entry name" value="DUF4880"/>
    <property type="match status" value="1"/>
</dbReference>
<feature type="domain" description="FecR protein" evidence="1">
    <location>
        <begin position="116"/>
        <end position="208"/>
    </location>
</feature>
<dbReference type="Pfam" id="PF04773">
    <property type="entry name" value="FecR"/>
    <property type="match status" value="1"/>
</dbReference>
<dbReference type="PIRSF" id="PIRSF018266">
    <property type="entry name" value="FecR"/>
    <property type="match status" value="1"/>
</dbReference>
<feature type="domain" description="FecR N-terminal" evidence="2">
    <location>
        <begin position="19"/>
        <end position="61"/>
    </location>
</feature>
<sequence>MAAKPVSQPPTLAQKDAVREAARWFACLSSGSATAADHARWQCWYQASALNQEVWQRMQAVTQHIDGLPARLASATLLGAGTARRHVLLGMATLFGGATLGAIAWRSDGPRLWTADYRSGVGERREISLADGSQLLLDTDSEVDTHFDGQQRLLLLRRGRALISTAPDAAGRPFMIDTRDGRVLALGTRFSVSTDEHGSEVAVLEKAVQLSVGASPGLRLEAGERAAFGPSGIGPVRNNDASVGSWQDGSLIAIDQPLGQLIDALSRYRPGFLRCAPEVAALKVSGTFPITDTDLALAALQSSFPVKIVRRTRYWVTVEAKA</sequence>
<dbReference type="InterPro" id="IPR006860">
    <property type="entry name" value="FecR"/>
</dbReference>